<evidence type="ECO:0000313" key="2">
    <source>
        <dbReference type="Proteomes" id="UP000499080"/>
    </source>
</evidence>
<comment type="caution">
    <text evidence="1">The sequence shown here is derived from an EMBL/GenBank/DDBJ whole genome shotgun (WGS) entry which is preliminary data.</text>
</comment>
<dbReference type="OrthoDB" id="5837849at2759"/>
<proteinExistence type="predicted"/>
<dbReference type="EMBL" id="BGPR01033810">
    <property type="protein sequence ID" value="GBO07886.1"/>
    <property type="molecule type" value="Genomic_DNA"/>
</dbReference>
<organism evidence="1 2">
    <name type="scientific">Araneus ventricosus</name>
    <name type="common">Orbweaver spider</name>
    <name type="synonym">Epeira ventricosa</name>
    <dbReference type="NCBI Taxonomy" id="182803"/>
    <lineage>
        <taxon>Eukaryota</taxon>
        <taxon>Metazoa</taxon>
        <taxon>Ecdysozoa</taxon>
        <taxon>Arthropoda</taxon>
        <taxon>Chelicerata</taxon>
        <taxon>Arachnida</taxon>
        <taxon>Araneae</taxon>
        <taxon>Araneomorphae</taxon>
        <taxon>Entelegynae</taxon>
        <taxon>Araneoidea</taxon>
        <taxon>Araneidae</taxon>
        <taxon>Araneus</taxon>
    </lineage>
</organism>
<dbReference type="AlphaFoldDB" id="A0A4Y2U884"/>
<evidence type="ECO:0000313" key="1">
    <source>
        <dbReference type="EMBL" id="GBO07886.1"/>
    </source>
</evidence>
<accession>A0A4Y2U884</accession>
<reference evidence="1 2" key="1">
    <citation type="journal article" date="2019" name="Sci. Rep.">
        <title>Orb-weaving spider Araneus ventricosus genome elucidates the spidroin gene catalogue.</title>
        <authorList>
            <person name="Kono N."/>
            <person name="Nakamura H."/>
            <person name="Ohtoshi R."/>
            <person name="Moran D.A.P."/>
            <person name="Shinohara A."/>
            <person name="Yoshida Y."/>
            <person name="Fujiwara M."/>
            <person name="Mori M."/>
            <person name="Tomita M."/>
            <person name="Arakawa K."/>
        </authorList>
    </citation>
    <scope>NUCLEOTIDE SEQUENCE [LARGE SCALE GENOMIC DNA]</scope>
</reference>
<gene>
    <name evidence="1" type="ORF">AVEN_228829_1</name>
</gene>
<sequence length="91" mass="10002">MVSASASEPVDREFYPGLCSYSVFAKVCNASLLQVRPMVTSKLALTCCKLVSHLHSCRVKLAESLQICGASLLQAKIAVWEYHLPEIEALF</sequence>
<dbReference type="Proteomes" id="UP000499080">
    <property type="component" value="Unassembled WGS sequence"/>
</dbReference>
<name>A0A4Y2U884_ARAVE</name>
<protein>
    <submittedName>
        <fullName evidence="1">Uncharacterized protein</fullName>
    </submittedName>
</protein>
<keyword evidence="2" id="KW-1185">Reference proteome</keyword>